<dbReference type="EMBL" id="KF469214">
    <property type="protein sequence ID" value="AGU13987.1"/>
    <property type="molecule type" value="Genomic_DNA"/>
</dbReference>
<sequence>MNIQILNLAECTEFQESAARVLLDGFREVGKIAWATYEEAMVEVQECTEIPNIAICAVDNNKVVGWVGIRPMYDYVWELHPMIVTKKYQKKGIGTKLLKEIEQIAKEKGLLGLALGTDDETDSTSLSKCDFSRDNILIEIANIKSSMSHPYAFYEKNGYFIVGVIPNANGKRKPDIWMWKELES</sequence>
<dbReference type="NCBIfam" id="NF033078">
    <property type="entry name" value="AAC_6p_Ia_fam"/>
    <property type="match status" value="1"/>
</dbReference>
<evidence type="ECO:0000313" key="4">
    <source>
        <dbReference type="EMBL" id="ALE32178.1"/>
    </source>
</evidence>
<reference evidence="3" key="2">
    <citation type="journal article" date="2014" name="Antimicrob. Agents Chemother.">
        <title>Comparison of local features from two Spanish hospitals reveals common and specific traits at multiple levels of the molecular epidemiology of metallo-?-lactamase-producing Pseudomonas spp.</title>
        <authorList>
            <person name="Viedma E."/>
            <person name="Estepa V."/>
            <person name="Juan C."/>
            <person name="Castillo-Vera J."/>
            <person name="Rojo-Bezares B."/>
            <person name="Seral C."/>
            <person name="Castillo F.J."/>
            <person name="Saenz Y."/>
            <person name="Torres C."/>
            <person name="Chaves F."/>
            <person name="Oliver A."/>
        </authorList>
    </citation>
    <scope>NUCLEOTIDE SEQUENCE</scope>
    <source>
        <strain evidence="3">PP14</strain>
        <strain evidence="4">PP25</strain>
    </source>
</reference>
<dbReference type="RefSeq" id="WP_071593202.1">
    <property type="nucleotide sequence ID" value="NG_052026.1"/>
</dbReference>
<dbReference type="NCBIfam" id="NF033150">
    <property type="entry name" value="AAC_6p_A49"/>
    <property type="match status" value="1"/>
</dbReference>
<proteinExistence type="predicted"/>
<protein>
    <submittedName>
        <fullName evidence="3">AAC(6')-49 aminoglycosides acetyltransferase</fullName>
    </submittedName>
    <submittedName>
        <fullName evidence="2">Aminoglycoside acetyltransferase</fullName>
    </submittedName>
</protein>
<dbReference type="GO" id="GO:0016747">
    <property type="term" value="F:acyltransferase activity, transferring groups other than amino-acyl groups"/>
    <property type="evidence" value="ECO:0007669"/>
    <property type="project" value="InterPro"/>
</dbReference>
<dbReference type="Pfam" id="PF00583">
    <property type="entry name" value="Acetyltransf_1"/>
    <property type="match status" value="1"/>
</dbReference>
<dbReference type="EMBL" id="KP754010">
    <property type="protein sequence ID" value="ALE32165.1"/>
    <property type="molecule type" value="Genomic_DNA"/>
</dbReference>
<gene>
    <name evidence="2" type="primary">aac6'-34</name>
    <name evidence="3" type="synonym">aacA49</name>
</gene>
<dbReference type="InterPro" id="IPR000182">
    <property type="entry name" value="GNAT_dom"/>
</dbReference>
<dbReference type="EMBL" id="KP754012">
    <property type="protein sequence ID" value="ALE32178.1"/>
    <property type="molecule type" value="Genomic_DNA"/>
</dbReference>
<dbReference type="InterPro" id="IPR016181">
    <property type="entry name" value="Acyl_CoA_acyltransferase"/>
</dbReference>
<evidence type="ECO:0000259" key="1">
    <source>
        <dbReference type="PROSITE" id="PS51186"/>
    </source>
</evidence>
<feature type="domain" description="N-acetyltransferase" evidence="1">
    <location>
        <begin position="9"/>
        <end position="183"/>
    </location>
</feature>
<keyword evidence="2" id="KW-0808">Transferase</keyword>
<reference evidence="3" key="3">
    <citation type="submission" date="2015-01" db="EMBL/GenBank/DDBJ databases">
        <authorList>
            <person name="Xiang T."/>
            <person name="Song Y."/>
            <person name="Huang L."/>
            <person name="Wang B."/>
            <person name="Wu P."/>
        </authorList>
    </citation>
    <scope>NUCLEOTIDE SEQUENCE</scope>
    <source>
        <strain evidence="3">PP14</strain>
        <strain evidence="4">PP25</strain>
    </source>
</reference>
<reference evidence="2" key="1">
    <citation type="submission" date="2013-07" db="EMBL/GenBank/DDBJ databases">
        <title>Novel aminoglycoside acetyltransferase variant detected in blaVIM-2-harbouring Pseudomonas putida clinical isolates in Spain.</title>
        <authorList>
            <person name="Juan C."/>
            <person name="Viedma E."/>
            <person name="Oliver A."/>
            <person name="Chaves F."/>
        </authorList>
    </citation>
    <scope>NUCLEOTIDE SEQUENCE</scope>
    <source>
        <strain evidence="2">12O-25</strain>
    </source>
</reference>
<evidence type="ECO:0000313" key="2">
    <source>
        <dbReference type="EMBL" id="AGU13987.1"/>
    </source>
</evidence>
<evidence type="ECO:0000313" key="3">
    <source>
        <dbReference type="EMBL" id="ALE32165.1"/>
    </source>
</evidence>
<dbReference type="Gene3D" id="3.40.630.30">
    <property type="match status" value="1"/>
</dbReference>
<accession>T1WGR6</accession>
<dbReference type="AlphaFoldDB" id="T1WGR6"/>
<dbReference type="CDD" id="cd04301">
    <property type="entry name" value="NAT_SF"/>
    <property type="match status" value="1"/>
</dbReference>
<dbReference type="PROSITE" id="PS51186">
    <property type="entry name" value="GNAT"/>
    <property type="match status" value="1"/>
</dbReference>
<name>T1WGR6_PSEPU</name>
<organism evidence="2">
    <name type="scientific">Pseudomonas putida</name>
    <name type="common">Arthrobacter siderocapsulatus</name>
    <dbReference type="NCBI Taxonomy" id="303"/>
    <lineage>
        <taxon>Bacteria</taxon>
        <taxon>Pseudomonadati</taxon>
        <taxon>Pseudomonadota</taxon>
        <taxon>Gammaproteobacteria</taxon>
        <taxon>Pseudomonadales</taxon>
        <taxon>Pseudomonadaceae</taxon>
        <taxon>Pseudomonas</taxon>
    </lineage>
</organism>
<dbReference type="SUPFAM" id="SSF55729">
    <property type="entry name" value="Acyl-CoA N-acyltransferases (Nat)"/>
    <property type="match status" value="1"/>
</dbReference>